<name>A0A8J8TRZ9_9EURY</name>
<dbReference type="Proteomes" id="UP000766904">
    <property type="component" value="Unassembled WGS sequence"/>
</dbReference>
<keyword evidence="4" id="KW-1003">Cell membrane</keyword>
<feature type="transmembrane region" description="Helical" evidence="9">
    <location>
        <begin position="188"/>
        <end position="213"/>
    </location>
</feature>
<feature type="transmembrane region" description="Helical" evidence="9">
    <location>
        <begin position="155"/>
        <end position="176"/>
    </location>
</feature>
<comment type="subcellular location">
    <subcellularLocation>
        <location evidence="1 9">Cell membrane</location>
        <topology evidence="1 9">Multi-pass membrane protein</topology>
    </subcellularLocation>
</comment>
<dbReference type="PROSITE" id="PS50928">
    <property type="entry name" value="ABC_TM1"/>
    <property type="match status" value="1"/>
</dbReference>
<proteinExistence type="inferred from homology"/>
<comment type="similarity">
    <text evidence="2">Belongs to the binding-protein-dependent transport system permease family. MalFG subfamily.</text>
</comment>
<dbReference type="GO" id="GO:0005886">
    <property type="term" value="C:plasma membrane"/>
    <property type="evidence" value="ECO:0007669"/>
    <property type="project" value="UniProtKB-SubCell"/>
</dbReference>
<dbReference type="PANTHER" id="PTHR32243">
    <property type="entry name" value="MALTOSE TRANSPORT SYSTEM PERMEASE-RELATED"/>
    <property type="match status" value="1"/>
</dbReference>
<dbReference type="OrthoDB" id="45815at2157"/>
<evidence type="ECO:0000256" key="1">
    <source>
        <dbReference type="ARBA" id="ARBA00004651"/>
    </source>
</evidence>
<dbReference type="SUPFAM" id="SSF161098">
    <property type="entry name" value="MetI-like"/>
    <property type="match status" value="1"/>
</dbReference>
<evidence type="ECO:0000256" key="5">
    <source>
        <dbReference type="ARBA" id="ARBA00022597"/>
    </source>
</evidence>
<dbReference type="GO" id="GO:0055085">
    <property type="term" value="P:transmembrane transport"/>
    <property type="evidence" value="ECO:0007669"/>
    <property type="project" value="InterPro"/>
</dbReference>
<evidence type="ECO:0000256" key="2">
    <source>
        <dbReference type="ARBA" id="ARBA00009047"/>
    </source>
</evidence>
<feature type="transmembrane region" description="Helical" evidence="9">
    <location>
        <begin position="225"/>
        <end position="241"/>
    </location>
</feature>
<dbReference type="PANTHER" id="PTHR32243:SF50">
    <property type="entry name" value="MALTOSE_MALTODEXTRIN TRANSPORT SYSTEM PERMEASE PROTEIN MALG"/>
    <property type="match status" value="1"/>
</dbReference>
<dbReference type="InterPro" id="IPR000515">
    <property type="entry name" value="MetI-like"/>
</dbReference>
<keyword evidence="5" id="KW-0762">Sugar transport</keyword>
<dbReference type="InterPro" id="IPR035906">
    <property type="entry name" value="MetI-like_sf"/>
</dbReference>
<accession>A0A8J8TRZ9</accession>
<evidence type="ECO:0000256" key="3">
    <source>
        <dbReference type="ARBA" id="ARBA00022448"/>
    </source>
</evidence>
<feature type="transmembrane region" description="Helical" evidence="9">
    <location>
        <begin position="98"/>
        <end position="121"/>
    </location>
</feature>
<gene>
    <name evidence="11" type="ORF">CV102_03070</name>
</gene>
<keyword evidence="6 9" id="KW-0812">Transmembrane</keyword>
<dbReference type="InterPro" id="IPR050901">
    <property type="entry name" value="BP-dep_ABC_trans_perm"/>
</dbReference>
<dbReference type="Pfam" id="PF00528">
    <property type="entry name" value="BPD_transp_1"/>
    <property type="match status" value="1"/>
</dbReference>
<evidence type="ECO:0000256" key="4">
    <source>
        <dbReference type="ARBA" id="ARBA00022475"/>
    </source>
</evidence>
<keyword evidence="7 9" id="KW-1133">Transmembrane helix</keyword>
<feature type="transmembrane region" description="Helical" evidence="9">
    <location>
        <begin position="50"/>
        <end position="77"/>
    </location>
</feature>
<dbReference type="CDD" id="cd06261">
    <property type="entry name" value="TM_PBP2"/>
    <property type="match status" value="1"/>
</dbReference>
<feature type="transmembrane region" description="Helical" evidence="9">
    <location>
        <begin position="321"/>
        <end position="344"/>
    </location>
</feature>
<feature type="domain" description="ABC transmembrane type-1" evidence="10">
    <location>
        <begin position="151"/>
        <end position="344"/>
    </location>
</feature>
<evidence type="ECO:0000256" key="8">
    <source>
        <dbReference type="ARBA" id="ARBA00023136"/>
    </source>
</evidence>
<dbReference type="RefSeq" id="WP_148856389.1">
    <property type="nucleotide sequence ID" value="NZ_PHNJ01000001.1"/>
</dbReference>
<dbReference type="AlphaFoldDB" id="A0A8J8TRZ9"/>
<evidence type="ECO:0000256" key="7">
    <source>
        <dbReference type="ARBA" id="ARBA00022989"/>
    </source>
</evidence>
<keyword evidence="3 9" id="KW-0813">Transport</keyword>
<sequence length="359" mass="40233">MTMRDWLSNRVRNDVRTALEKPAEWRADVAYTIDGMRRGTIDPRDVAKTVFATMATVVFVFVLLIPVYWIFIIALQGEGATLYSTDSAGLIPEQFDPAAFIWVVGDIAIPGAIIGITIPFIDVEFYLSWPRIVFLDAGNYVDSTSDFPRYFWNSLYISFWTVVFAMLMIVPAAYAFSRKEFAGRMKLLYGYILFTQVGAGLGIASVIALYTIFSSMGVTNNRLVLSLYYAAMAVPFNTWLLKTYMDSIPTSLEEAAVMDGASPFRVAWEVVLPLAKPGIATIFIFIFLVGWMEFIIAQLILSPEHYTLPVGLFALIDEHNVPWGQFAAFALVYASPVVFIYMFAQRYIEDGFSFGGTKG</sequence>
<evidence type="ECO:0000259" key="10">
    <source>
        <dbReference type="PROSITE" id="PS50928"/>
    </source>
</evidence>
<dbReference type="Gene3D" id="1.10.3720.10">
    <property type="entry name" value="MetI-like"/>
    <property type="match status" value="1"/>
</dbReference>
<evidence type="ECO:0000313" key="11">
    <source>
        <dbReference type="EMBL" id="TYL40566.1"/>
    </source>
</evidence>
<keyword evidence="8 9" id="KW-0472">Membrane</keyword>
<dbReference type="EMBL" id="PHNJ01000001">
    <property type="protein sequence ID" value="TYL40566.1"/>
    <property type="molecule type" value="Genomic_DNA"/>
</dbReference>
<reference evidence="11" key="1">
    <citation type="submission" date="2017-11" db="EMBL/GenBank/DDBJ databases">
        <authorList>
            <person name="Kajale S.C."/>
            <person name="Sharma A."/>
        </authorList>
    </citation>
    <scope>NUCLEOTIDE SEQUENCE</scope>
    <source>
        <strain evidence="11">LS1_42</strain>
    </source>
</reference>
<feature type="transmembrane region" description="Helical" evidence="9">
    <location>
        <begin position="279"/>
        <end position="301"/>
    </location>
</feature>
<keyword evidence="12" id="KW-1185">Reference proteome</keyword>
<protein>
    <submittedName>
        <fullName evidence="11">Maltose ABC transporter permease</fullName>
    </submittedName>
</protein>
<organism evidence="11 12">
    <name type="scientific">Natronococcus pandeyae</name>
    <dbReference type="NCBI Taxonomy" id="2055836"/>
    <lineage>
        <taxon>Archaea</taxon>
        <taxon>Methanobacteriati</taxon>
        <taxon>Methanobacteriota</taxon>
        <taxon>Stenosarchaea group</taxon>
        <taxon>Halobacteria</taxon>
        <taxon>Halobacteriales</taxon>
        <taxon>Natrialbaceae</taxon>
        <taxon>Natronococcus</taxon>
    </lineage>
</organism>
<evidence type="ECO:0000256" key="9">
    <source>
        <dbReference type="RuleBase" id="RU363032"/>
    </source>
</evidence>
<evidence type="ECO:0000256" key="6">
    <source>
        <dbReference type="ARBA" id="ARBA00022692"/>
    </source>
</evidence>
<comment type="caution">
    <text evidence="11">The sequence shown here is derived from an EMBL/GenBank/DDBJ whole genome shotgun (WGS) entry which is preliminary data.</text>
</comment>
<evidence type="ECO:0000313" key="12">
    <source>
        <dbReference type="Proteomes" id="UP000766904"/>
    </source>
</evidence>